<dbReference type="GO" id="GO:0005685">
    <property type="term" value="C:U1 snRNP"/>
    <property type="evidence" value="ECO:0007669"/>
    <property type="project" value="InterPro"/>
</dbReference>
<keyword evidence="4" id="KW-1185">Reference proteome</keyword>
<proteinExistence type="inferred from homology"/>
<evidence type="ECO:0000256" key="2">
    <source>
        <dbReference type="SAM" id="MobiDB-lite"/>
    </source>
</evidence>
<dbReference type="InterPro" id="IPR004882">
    <property type="entry name" value="Luc7-rel"/>
</dbReference>
<reference evidence="3 4" key="1">
    <citation type="journal article" date="2019" name="Sci. Rep.">
        <title>Comparative genomics of chytrid fungi reveal insights into the obligate biotrophic and pathogenic lifestyle of Synchytrium endobioticum.</title>
        <authorList>
            <person name="van de Vossenberg B.T.L.H."/>
            <person name="Warris S."/>
            <person name="Nguyen H.D.T."/>
            <person name="van Gent-Pelzer M.P.E."/>
            <person name="Joly D.L."/>
            <person name="van de Geest H.C."/>
            <person name="Bonants P.J.M."/>
            <person name="Smith D.S."/>
            <person name="Levesque C.A."/>
            <person name="van der Lee T.A.J."/>
        </authorList>
    </citation>
    <scope>NUCLEOTIDE SEQUENCE [LARGE SCALE GENOMIC DNA]</scope>
    <source>
        <strain evidence="3 4">CBS 809.83</strain>
    </source>
</reference>
<dbReference type="PANTHER" id="PTHR12375">
    <property type="entry name" value="RNA-BINDING PROTEIN LUC7-RELATED"/>
    <property type="match status" value="1"/>
</dbReference>
<feature type="compositionally biased region" description="Basic and acidic residues" evidence="2">
    <location>
        <begin position="259"/>
        <end position="328"/>
    </location>
</feature>
<comment type="similarity">
    <text evidence="1">Belongs to the Luc7 family.</text>
</comment>
<comment type="caution">
    <text evidence="3">The sequence shown here is derived from an EMBL/GenBank/DDBJ whole genome shotgun (WGS) entry which is preliminary data.</text>
</comment>
<name>A0A507E6Z9_9FUNG</name>
<dbReference type="Proteomes" id="UP000318582">
    <property type="component" value="Unassembled WGS sequence"/>
</dbReference>
<dbReference type="AlphaFoldDB" id="A0A507E6Z9"/>
<dbReference type="Pfam" id="PF03194">
    <property type="entry name" value="LUC7"/>
    <property type="match status" value="1"/>
</dbReference>
<sequence length="328" mass="37506">MSAAAQRKLLEDLMGKEALGGTPDNMKFTDPQVCRNYLCGLCPHDLFTNTKMDIGPCTKSHSPKLLEDYKRAQESGHPGFQDDWFRSLQEFVRDCDRKVDSAQRRLDKTPEDARAIQLMREIGDLTNEIATLTGQVESLGEEGKVSESMEVMNKVEDLQRLKGDKDRELKQMTGAEGNSQQQKLRVCEVCSAYLSIFDSDRRLADHFGGKMHLGFVKIREQVDEMRKSGAGQGMDHGDRRGYDRGGFSSRGSYNQGGPRNDRGGGSYDRRGYDHNQRGGHDRGYDRRTPRYNEREDYERRMPRGGDRDTRRRSRSPDGDRRRSDSSRY</sequence>
<dbReference type="EMBL" id="QEAQ01000028">
    <property type="protein sequence ID" value="TPX59157.1"/>
    <property type="molecule type" value="Genomic_DNA"/>
</dbReference>
<dbReference type="GO" id="GO:0006376">
    <property type="term" value="P:mRNA splice site recognition"/>
    <property type="evidence" value="ECO:0007669"/>
    <property type="project" value="InterPro"/>
</dbReference>
<protein>
    <submittedName>
        <fullName evidence="3">Uncharacterized protein</fullName>
    </submittedName>
</protein>
<dbReference type="STRING" id="109895.A0A507E6Z9"/>
<evidence type="ECO:0000313" key="3">
    <source>
        <dbReference type="EMBL" id="TPX59157.1"/>
    </source>
</evidence>
<gene>
    <name evidence="3" type="ORF">PhCBS80983_g02636</name>
</gene>
<feature type="region of interest" description="Disordered" evidence="2">
    <location>
        <begin position="226"/>
        <end position="328"/>
    </location>
</feature>
<organism evidence="3 4">
    <name type="scientific">Powellomyces hirtus</name>
    <dbReference type="NCBI Taxonomy" id="109895"/>
    <lineage>
        <taxon>Eukaryota</taxon>
        <taxon>Fungi</taxon>
        <taxon>Fungi incertae sedis</taxon>
        <taxon>Chytridiomycota</taxon>
        <taxon>Chytridiomycota incertae sedis</taxon>
        <taxon>Chytridiomycetes</taxon>
        <taxon>Spizellomycetales</taxon>
        <taxon>Powellomycetaceae</taxon>
        <taxon>Powellomyces</taxon>
    </lineage>
</organism>
<evidence type="ECO:0000256" key="1">
    <source>
        <dbReference type="ARBA" id="ARBA00005655"/>
    </source>
</evidence>
<dbReference type="GO" id="GO:0003729">
    <property type="term" value="F:mRNA binding"/>
    <property type="evidence" value="ECO:0007669"/>
    <property type="project" value="InterPro"/>
</dbReference>
<accession>A0A507E6Z9</accession>
<evidence type="ECO:0000313" key="4">
    <source>
        <dbReference type="Proteomes" id="UP000318582"/>
    </source>
</evidence>